<feature type="domain" description="Response regulatory" evidence="6">
    <location>
        <begin position="7"/>
        <end position="121"/>
    </location>
</feature>
<dbReference type="PANTHER" id="PTHR48111:SF1">
    <property type="entry name" value="TWO-COMPONENT RESPONSE REGULATOR ORR33"/>
    <property type="match status" value="1"/>
</dbReference>
<evidence type="ECO:0000256" key="1">
    <source>
        <dbReference type="ARBA" id="ARBA00022553"/>
    </source>
</evidence>
<dbReference type="GO" id="GO:0032993">
    <property type="term" value="C:protein-DNA complex"/>
    <property type="evidence" value="ECO:0007669"/>
    <property type="project" value="TreeGrafter"/>
</dbReference>
<dbReference type="InterPro" id="IPR003594">
    <property type="entry name" value="HATPase_dom"/>
</dbReference>
<dbReference type="Gene3D" id="3.40.50.2300">
    <property type="match status" value="1"/>
</dbReference>
<organism evidence="7">
    <name type="scientific">anaerobic digester metagenome</name>
    <dbReference type="NCBI Taxonomy" id="1263854"/>
    <lineage>
        <taxon>unclassified sequences</taxon>
        <taxon>metagenomes</taxon>
        <taxon>ecological metagenomes</taxon>
    </lineage>
</organism>
<keyword evidence="3" id="KW-0805">Transcription regulation</keyword>
<dbReference type="InterPro" id="IPR039420">
    <property type="entry name" value="WalR-like"/>
</dbReference>
<dbReference type="Pfam" id="PF00072">
    <property type="entry name" value="Response_reg"/>
    <property type="match status" value="1"/>
</dbReference>
<dbReference type="SMART" id="SM00448">
    <property type="entry name" value="REC"/>
    <property type="match status" value="1"/>
</dbReference>
<evidence type="ECO:0000256" key="5">
    <source>
        <dbReference type="ARBA" id="ARBA00023163"/>
    </source>
</evidence>
<dbReference type="EMBL" id="CAADRM010000120">
    <property type="protein sequence ID" value="VFU16605.1"/>
    <property type="molecule type" value="Genomic_DNA"/>
</dbReference>
<dbReference type="GO" id="GO:0000156">
    <property type="term" value="F:phosphorelay response regulator activity"/>
    <property type="evidence" value="ECO:0007669"/>
    <property type="project" value="TreeGrafter"/>
</dbReference>
<proteinExistence type="predicted"/>
<name>A0A485M294_9ZZZZ</name>
<keyword evidence="2" id="KW-0902">Two-component regulatory system</keyword>
<dbReference type="SUPFAM" id="SSF55874">
    <property type="entry name" value="ATPase domain of HSP90 chaperone/DNA topoisomerase II/histidine kinase"/>
    <property type="match status" value="1"/>
</dbReference>
<dbReference type="InterPro" id="IPR036890">
    <property type="entry name" value="HATPase_C_sf"/>
</dbReference>
<dbReference type="SUPFAM" id="SSF52172">
    <property type="entry name" value="CheY-like"/>
    <property type="match status" value="1"/>
</dbReference>
<dbReference type="GO" id="GO:0006355">
    <property type="term" value="P:regulation of DNA-templated transcription"/>
    <property type="evidence" value="ECO:0007669"/>
    <property type="project" value="TreeGrafter"/>
</dbReference>
<accession>A0A485M294</accession>
<dbReference type="Gene3D" id="3.30.565.10">
    <property type="entry name" value="Histidine kinase-like ATPase, C-terminal domain"/>
    <property type="match status" value="1"/>
</dbReference>
<dbReference type="AlphaFoldDB" id="A0A485M294"/>
<dbReference type="GO" id="GO:0005829">
    <property type="term" value="C:cytosol"/>
    <property type="evidence" value="ECO:0007669"/>
    <property type="project" value="TreeGrafter"/>
</dbReference>
<evidence type="ECO:0000256" key="4">
    <source>
        <dbReference type="ARBA" id="ARBA00023125"/>
    </source>
</evidence>
<dbReference type="InterPro" id="IPR011006">
    <property type="entry name" value="CheY-like_superfamily"/>
</dbReference>
<evidence type="ECO:0000313" key="7">
    <source>
        <dbReference type="EMBL" id="VFU16605.1"/>
    </source>
</evidence>
<dbReference type="PANTHER" id="PTHR48111">
    <property type="entry name" value="REGULATOR OF RPOS"/>
    <property type="match status" value="1"/>
</dbReference>
<dbReference type="PROSITE" id="PS50110">
    <property type="entry name" value="RESPONSE_REGULATORY"/>
    <property type="match status" value="1"/>
</dbReference>
<dbReference type="GO" id="GO:0000976">
    <property type="term" value="F:transcription cis-regulatory region binding"/>
    <property type="evidence" value="ECO:0007669"/>
    <property type="project" value="TreeGrafter"/>
</dbReference>
<dbReference type="InterPro" id="IPR001789">
    <property type="entry name" value="Sig_transdc_resp-reg_receiver"/>
</dbReference>
<evidence type="ECO:0000259" key="6">
    <source>
        <dbReference type="PROSITE" id="PS50110"/>
    </source>
</evidence>
<keyword evidence="5" id="KW-0804">Transcription</keyword>
<dbReference type="Pfam" id="PF13581">
    <property type="entry name" value="HATPase_c_2"/>
    <property type="match status" value="1"/>
</dbReference>
<gene>
    <name evidence="7" type="primary">dctD</name>
    <name evidence="7" type="ORF">SCFA_550011</name>
</gene>
<evidence type="ECO:0000256" key="2">
    <source>
        <dbReference type="ARBA" id="ARBA00023012"/>
    </source>
</evidence>
<dbReference type="CDD" id="cd16936">
    <property type="entry name" value="HATPase_RsbW-like"/>
    <property type="match status" value="1"/>
</dbReference>
<keyword evidence="4" id="KW-0238">DNA-binding</keyword>
<protein>
    <submittedName>
        <fullName evidence="7">C4-dicarboxylate transport transcriptional regulatory protein DctD</fullName>
    </submittedName>
</protein>
<sequence length="308" mass="34760">MKNNRQSILAIEEDVKTREFINQGLSTHGYTVYSALGASDGLKSFLTIKPEFVILSVSPLSQGCMTILRDICEADPQAQVITISSCTDDTYAMECIRHGAADYLKKPIRLKDLTQSIERINNRRRMLKIVSEPDVECVQTEDKILVFDNDIRNLPYILNQAVYNARKVCKDLNMLKTALGEILINAIEHGNLGITREEKAQAVAEDRYEDLLKEKMSDPRYAQRKVTLKVHMSGNELKYTVIDQGDGFDSRSIFESDSHLRMGSGLGLFIARNFFTSVIYQGKGNQVVLVYRAPAEPRVEDSDARNAR</sequence>
<evidence type="ECO:0000256" key="3">
    <source>
        <dbReference type="ARBA" id="ARBA00023015"/>
    </source>
</evidence>
<reference evidence="7" key="1">
    <citation type="submission" date="2019-03" db="EMBL/GenBank/DDBJ databases">
        <authorList>
            <person name="Hao L."/>
        </authorList>
    </citation>
    <scope>NUCLEOTIDE SEQUENCE</scope>
</reference>
<keyword evidence="1" id="KW-0597">Phosphoprotein</keyword>